<keyword evidence="4 7" id="KW-0812">Transmembrane</keyword>
<dbReference type="GO" id="GO:0005886">
    <property type="term" value="C:plasma membrane"/>
    <property type="evidence" value="ECO:0007669"/>
    <property type="project" value="UniProtKB-SubCell"/>
</dbReference>
<dbReference type="Proteomes" id="UP000321617">
    <property type="component" value="Unassembled WGS sequence"/>
</dbReference>
<comment type="similarity">
    <text evidence="2 7">Belongs to the TVP38/TMEM64 family.</text>
</comment>
<feature type="transmembrane region" description="Helical" evidence="7">
    <location>
        <begin position="51"/>
        <end position="68"/>
    </location>
</feature>
<protein>
    <recommendedName>
        <fullName evidence="7">TVP38/TMEM64 family membrane protein</fullName>
    </recommendedName>
</protein>
<name>A0A562UQK0_9ACTN</name>
<evidence type="ECO:0000256" key="5">
    <source>
        <dbReference type="ARBA" id="ARBA00022989"/>
    </source>
</evidence>
<evidence type="ECO:0000313" key="10">
    <source>
        <dbReference type="Proteomes" id="UP000321617"/>
    </source>
</evidence>
<dbReference type="PANTHER" id="PTHR12677">
    <property type="entry name" value="GOLGI APPARATUS MEMBRANE PROTEIN TVP38-RELATED"/>
    <property type="match status" value="1"/>
</dbReference>
<proteinExistence type="inferred from homology"/>
<evidence type="ECO:0000256" key="2">
    <source>
        <dbReference type="ARBA" id="ARBA00008640"/>
    </source>
</evidence>
<dbReference type="Pfam" id="PF09335">
    <property type="entry name" value="VTT_dom"/>
    <property type="match status" value="1"/>
</dbReference>
<dbReference type="InterPro" id="IPR032816">
    <property type="entry name" value="VTT_dom"/>
</dbReference>
<reference evidence="9 10" key="1">
    <citation type="journal article" date="2013" name="Stand. Genomic Sci.">
        <title>Genomic Encyclopedia of Type Strains, Phase I: The one thousand microbial genomes (KMG-I) project.</title>
        <authorList>
            <person name="Kyrpides N.C."/>
            <person name="Woyke T."/>
            <person name="Eisen J.A."/>
            <person name="Garrity G."/>
            <person name="Lilburn T.G."/>
            <person name="Beck B.J."/>
            <person name="Whitman W.B."/>
            <person name="Hugenholtz P."/>
            <person name="Klenk H.P."/>
        </authorList>
    </citation>
    <scope>NUCLEOTIDE SEQUENCE [LARGE SCALE GENOMIC DNA]</scope>
    <source>
        <strain evidence="9 10">DSM 45044</strain>
    </source>
</reference>
<feature type="transmembrane region" description="Helical" evidence="7">
    <location>
        <begin position="80"/>
        <end position="104"/>
    </location>
</feature>
<dbReference type="AlphaFoldDB" id="A0A562UQK0"/>
<feature type="domain" description="VTT" evidence="8">
    <location>
        <begin position="68"/>
        <end position="205"/>
    </location>
</feature>
<accession>A0A562UQK0</accession>
<sequence length="243" mass="25748">MAVKTAHQSRAALWRFGSLVGGIVVLAALMLLAGPPDAELLRARVADLGGLGPWVAVVGVATGILMLVPRTVMSITSGLLFGWLPGFCYIMIGSLLGATIGFVIGRLLGREFVAQRLERWASRDGAGTDGRRAALRRWTERQLANVDAWLGRSGFVGMWIVRVIPLSHFGFTSYAAGTTTVRYRHFAIGTLLGALPSSLGYTAVGGAILGAGGLPMAMLVATGMSLFSVTVALVVRRRLLRGR</sequence>
<feature type="transmembrane region" description="Helical" evidence="7">
    <location>
        <begin position="12"/>
        <end position="31"/>
    </location>
</feature>
<feature type="transmembrane region" description="Helical" evidence="7">
    <location>
        <begin position="188"/>
        <end position="210"/>
    </location>
</feature>
<keyword evidence="10" id="KW-1185">Reference proteome</keyword>
<feature type="transmembrane region" description="Helical" evidence="7">
    <location>
        <begin position="216"/>
        <end position="235"/>
    </location>
</feature>
<gene>
    <name evidence="9" type="ORF">LX16_4673</name>
</gene>
<comment type="subcellular location">
    <subcellularLocation>
        <location evidence="1 7">Cell membrane</location>
        <topology evidence="1 7">Multi-pass membrane protein</topology>
    </subcellularLocation>
</comment>
<evidence type="ECO:0000256" key="7">
    <source>
        <dbReference type="RuleBase" id="RU366058"/>
    </source>
</evidence>
<keyword evidence="5 7" id="KW-1133">Transmembrane helix</keyword>
<keyword evidence="3 7" id="KW-1003">Cell membrane</keyword>
<evidence type="ECO:0000256" key="1">
    <source>
        <dbReference type="ARBA" id="ARBA00004651"/>
    </source>
</evidence>
<organism evidence="9 10">
    <name type="scientific">Stackebrandtia albiflava</name>
    <dbReference type="NCBI Taxonomy" id="406432"/>
    <lineage>
        <taxon>Bacteria</taxon>
        <taxon>Bacillati</taxon>
        <taxon>Actinomycetota</taxon>
        <taxon>Actinomycetes</taxon>
        <taxon>Glycomycetales</taxon>
        <taxon>Glycomycetaceae</taxon>
        <taxon>Stackebrandtia</taxon>
    </lineage>
</organism>
<dbReference type="PANTHER" id="PTHR12677:SF59">
    <property type="entry name" value="GOLGI APPARATUS MEMBRANE PROTEIN TVP38-RELATED"/>
    <property type="match status" value="1"/>
</dbReference>
<evidence type="ECO:0000256" key="6">
    <source>
        <dbReference type="ARBA" id="ARBA00023136"/>
    </source>
</evidence>
<evidence type="ECO:0000256" key="4">
    <source>
        <dbReference type="ARBA" id="ARBA00022692"/>
    </source>
</evidence>
<keyword evidence="6 7" id="KW-0472">Membrane</keyword>
<evidence type="ECO:0000313" key="9">
    <source>
        <dbReference type="EMBL" id="TWJ07891.1"/>
    </source>
</evidence>
<evidence type="ECO:0000256" key="3">
    <source>
        <dbReference type="ARBA" id="ARBA00022475"/>
    </source>
</evidence>
<dbReference type="InterPro" id="IPR015414">
    <property type="entry name" value="TMEM64"/>
</dbReference>
<feature type="transmembrane region" description="Helical" evidence="7">
    <location>
        <begin position="156"/>
        <end position="176"/>
    </location>
</feature>
<evidence type="ECO:0000259" key="8">
    <source>
        <dbReference type="Pfam" id="PF09335"/>
    </source>
</evidence>
<comment type="caution">
    <text evidence="9">The sequence shown here is derived from an EMBL/GenBank/DDBJ whole genome shotgun (WGS) entry which is preliminary data.</text>
</comment>
<dbReference type="EMBL" id="VLLL01000009">
    <property type="protein sequence ID" value="TWJ07891.1"/>
    <property type="molecule type" value="Genomic_DNA"/>
</dbReference>